<dbReference type="Pfam" id="PF13229">
    <property type="entry name" value="Beta_helix"/>
    <property type="match status" value="1"/>
</dbReference>
<dbReference type="PANTHER" id="PTHR41339:SF1">
    <property type="entry name" value="SECRETED PROTEIN"/>
    <property type="match status" value="1"/>
</dbReference>
<dbReference type="AlphaFoldDB" id="A0A2M7UCP9"/>
<accession>A0A2M7UCP9</accession>
<dbReference type="Proteomes" id="UP000229805">
    <property type="component" value="Unassembled WGS sequence"/>
</dbReference>
<dbReference type="SUPFAM" id="SSF51126">
    <property type="entry name" value="Pectin lyase-like"/>
    <property type="match status" value="1"/>
</dbReference>
<dbReference type="Gene3D" id="2.160.20.10">
    <property type="entry name" value="Single-stranded right-handed beta-helix, Pectin lyase-like"/>
    <property type="match status" value="1"/>
</dbReference>
<sequence length="520" mass="56030">TTVPAHSFYLLERSDDDTISDIVADQVYSGSGFSQNMMKNNGIEILELKNQNSQLIDITPSGNSWVAGKDSPSYKTMERVNPYRDGANPDNWATNDGITINGLNADGGKVHGTPKAQNSQYDPTLAISTIISAKTIIASSTIWSLGRSPYILESSGRLYPTLKAGATLIIESGVIIKPSSMLIIEGTLLAQGTPEKPILFTSNQPTPQPGDWASIIFKPESVGSVLENVIFEYGGREFVPFNQRVDYSMVDIEQSPVTIKNCQFKKGGWIALKLNNSSTLVENSVFAENTKGIVIDGADSHPIIRDSEFRGADHRGTGIEISGGAAPVISSNDFSNLYYPVLLKNASPVFSGNLVSNNNYNGVFVHWQTIFTQNLVWQNNLTYILMSNANEYPTASGTVLTIEPGTIIKSANKYYTALKVLRGRLVAEGTESEPIIFTSFKDDSIGGDTNNDGSATAPATDGDWKDVVFSAGSSGSLSNIHFKYGGYIPGGPPGYDLYKTLSIDPAAEADVILGDNVMVN</sequence>
<organism evidence="2 3">
    <name type="scientific">Candidatus Portnoybacteria bacterium CG_4_10_14_0_2_um_filter_44_20</name>
    <dbReference type="NCBI Taxonomy" id="1974799"/>
    <lineage>
        <taxon>Bacteria</taxon>
        <taxon>Candidatus Portnoyibacteriota</taxon>
    </lineage>
</organism>
<evidence type="ECO:0000313" key="2">
    <source>
        <dbReference type="EMBL" id="PIZ69013.1"/>
    </source>
</evidence>
<protein>
    <recommendedName>
        <fullName evidence="1">Right handed beta helix domain-containing protein</fullName>
    </recommendedName>
</protein>
<feature type="domain" description="Right handed beta helix" evidence="1">
    <location>
        <begin position="255"/>
        <end position="390"/>
    </location>
</feature>
<comment type="caution">
    <text evidence="2">The sequence shown here is derived from an EMBL/GenBank/DDBJ whole genome shotgun (WGS) entry which is preliminary data.</text>
</comment>
<gene>
    <name evidence="2" type="ORF">COY11_05180</name>
</gene>
<name>A0A2M7UCP9_9BACT</name>
<evidence type="ECO:0000259" key="1">
    <source>
        <dbReference type="Pfam" id="PF13229"/>
    </source>
</evidence>
<feature type="non-terminal residue" evidence="2">
    <location>
        <position position="1"/>
    </location>
</feature>
<dbReference type="InterPro" id="IPR039448">
    <property type="entry name" value="Beta_helix"/>
</dbReference>
<dbReference type="InterPro" id="IPR012334">
    <property type="entry name" value="Pectin_lyas_fold"/>
</dbReference>
<reference evidence="3" key="1">
    <citation type="submission" date="2017-09" db="EMBL/GenBank/DDBJ databases">
        <title>Depth-based differentiation of microbial function through sediment-hosted aquifers and enrichment of novel symbionts in the deep terrestrial subsurface.</title>
        <authorList>
            <person name="Probst A.J."/>
            <person name="Ladd B."/>
            <person name="Jarett J.K."/>
            <person name="Geller-Mcgrath D.E."/>
            <person name="Sieber C.M.K."/>
            <person name="Emerson J.B."/>
            <person name="Anantharaman K."/>
            <person name="Thomas B.C."/>
            <person name="Malmstrom R."/>
            <person name="Stieglmeier M."/>
            <person name="Klingl A."/>
            <person name="Woyke T."/>
            <person name="Ryan C.M."/>
            <person name="Banfield J.F."/>
        </authorList>
    </citation>
    <scope>NUCLEOTIDE SEQUENCE [LARGE SCALE GENOMIC DNA]</scope>
</reference>
<dbReference type="PANTHER" id="PTHR41339">
    <property type="entry name" value="LIPL48"/>
    <property type="match status" value="1"/>
</dbReference>
<dbReference type="EMBL" id="PFOG01000193">
    <property type="protein sequence ID" value="PIZ69013.1"/>
    <property type="molecule type" value="Genomic_DNA"/>
</dbReference>
<proteinExistence type="predicted"/>
<dbReference type="InterPro" id="IPR011050">
    <property type="entry name" value="Pectin_lyase_fold/virulence"/>
</dbReference>
<evidence type="ECO:0000313" key="3">
    <source>
        <dbReference type="Proteomes" id="UP000229805"/>
    </source>
</evidence>